<gene>
    <name evidence="1" type="ORF">A3I86_00135</name>
</gene>
<evidence type="ECO:0000313" key="1">
    <source>
        <dbReference type="EMBL" id="OHB09048.1"/>
    </source>
</evidence>
<comment type="caution">
    <text evidence="1">The sequence shown here is derived from an EMBL/GenBank/DDBJ whole genome shotgun (WGS) entry which is preliminary data.</text>
</comment>
<dbReference type="Gene3D" id="3.40.50.2000">
    <property type="entry name" value="Glycogen Phosphorylase B"/>
    <property type="match status" value="2"/>
</dbReference>
<protein>
    <recommendedName>
        <fullName evidence="3">Glycosyl transferase family 1 domain-containing protein</fullName>
    </recommendedName>
</protein>
<reference evidence="1 2" key="1">
    <citation type="journal article" date="2016" name="Nat. Commun.">
        <title>Thousands of microbial genomes shed light on interconnected biogeochemical processes in an aquifer system.</title>
        <authorList>
            <person name="Anantharaman K."/>
            <person name="Brown C.T."/>
            <person name="Hug L.A."/>
            <person name="Sharon I."/>
            <person name="Castelle C.J."/>
            <person name="Probst A.J."/>
            <person name="Thomas B.C."/>
            <person name="Singh A."/>
            <person name="Wilkins M.J."/>
            <person name="Karaoz U."/>
            <person name="Brodie E.L."/>
            <person name="Williams K.H."/>
            <person name="Hubbard S.S."/>
            <person name="Banfield J.F."/>
        </authorList>
    </citation>
    <scope>NUCLEOTIDE SEQUENCE [LARGE SCALE GENOMIC DNA]</scope>
</reference>
<proteinExistence type="predicted"/>
<dbReference type="SUPFAM" id="SSF53756">
    <property type="entry name" value="UDP-Glycosyltransferase/glycogen phosphorylase"/>
    <property type="match status" value="1"/>
</dbReference>
<organism evidence="1 2">
    <name type="scientific">Candidatus Zambryskibacteria bacterium RIFCSPLOWO2_02_FULL_39_14</name>
    <dbReference type="NCBI Taxonomy" id="1802769"/>
    <lineage>
        <taxon>Bacteria</taxon>
        <taxon>Candidatus Zambryskiibacteriota</taxon>
    </lineage>
</organism>
<accession>A0A1G2UI10</accession>
<sequence length="304" mass="35874">MEETIQKTTKMRLLIITQKVNKNDPILGFFHRWIEEFAKRFEKLTVICLEKGEYSLPENVRVLSLGKEEGRSKAEYLSRFYRYIWEERNNYDAVFVHMNQEYVLLGWKFWKLWGKRIYLWRNHAKGDFWTRLAVLFSDKVFYTSPSSYTAKFRKSVQMPVGIDTDFFKPDSNITRMPGTYLFLGRISPIKKVLEFIDWVKENQYKATIAGPILAEDREYGEQVKRNLTDKIKFLGPVNQEEALQLYQSHETYVNMTPAGSMDKTIFEAAASGMKLEVRNPDAKDFRVEDHSLKLLMEKLKLALI</sequence>
<evidence type="ECO:0000313" key="2">
    <source>
        <dbReference type="Proteomes" id="UP000177096"/>
    </source>
</evidence>
<name>A0A1G2UI10_9BACT</name>
<dbReference type="AlphaFoldDB" id="A0A1G2UI10"/>
<dbReference type="Proteomes" id="UP000177096">
    <property type="component" value="Unassembled WGS sequence"/>
</dbReference>
<evidence type="ECO:0008006" key="3">
    <source>
        <dbReference type="Google" id="ProtNLM"/>
    </source>
</evidence>
<dbReference type="EMBL" id="MHWM01000012">
    <property type="protein sequence ID" value="OHB09048.1"/>
    <property type="molecule type" value="Genomic_DNA"/>
</dbReference>